<dbReference type="PIRSF" id="PIRSF000097">
    <property type="entry name" value="AKR"/>
    <property type="match status" value="1"/>
</dbReference>
<dbReference type="Proteomes" id="UP000235682">
    <property type="component" value="Unassembled WGS sequence"/>
</dbReference>
<protein>
    <submittedName>
        <fullName evidence="8">Aldo/keto reductase</fullName>
    </submittedName>
</protein>
<keyword evidence="3" id="KW-0560">Oxidoreductase</keyword>
<evidence type="ECO:0000256" key="6">
    <source>
        <dbReference type="PIRSR" id="PIRSR000097-3"/>
    </source>
</evidence>
<dbReference type="InterPro" id="IPR020471">
    <property type="entry name" value="AKR"/>
</dbReference>
<dbReference type="AlphaFoldDB" id="A0A1G8IJ50"/>
<dbReference type="PANTHER" id="PTHR43827:SF3">
    <property type="entry name" value="NADP-DEPENDENT OXIDOREDUCTASE DOMAIN-CONTAINING PROTEIN"/>
    <property type="match status" value="1"/>
</dbReference>
<dbReference type="Gene3D" id="3.20.20.100">
    <property type="entry name" value="NADP-dependent oxidoreductase domain"/>
    <property type="match status" value="1"/>
</dbReference>
<evidence type="ECO:0000256" key="4">
    <source>
        <dbReference type="PIRSR" id="PIRSR000097-1"/>
    </source>
</evidence>
<gene>
    <name evidence="8" type="ORF">CJ205_02755</name>
</gene>
<keyword evidence="9" id="KW-1185">Reference proteome</keyword>
<dbReference type="RefSeq" id="WP_092083721.1">
    <property type="nucleotide sequence ID" value="NZ_FNEL01000001.1"/>
</dbReference>
<feature type="site" description="Lowers pKa of active site Tyr" evidence="6">
    <location>
        <position position="74"/>
    </location>
</feature>
<feature type="domain" description="NADP-dependent oxidoreductase" evidence="7">
    <location>
        <begin position="15"/>
        <end position="266"/>
    </location>
</feature>
<organism evidence="8 9">
    <name type="scientific">Dolosicoccus paucivorans</name>
    <dbReference type="NCBI Taxonomy" id="84521"/>
    <lineage>
        <taxon>Bacteria</taxon>
        <taxon>Bacillati</taxon>
        <taxon>Bacillota</taxon>
        <taxon>Bacilli</taxon>
        <taxon>Lactobacillales</taxon>
        <taxon>Aerococcaceae</taxon>
        <taxon>Dolosicoccus</taxon>
    </lineage>
</organism>
<evidence type="ECO:0000256" key="5">
    <source>
        <dbReference type="PIRSR" id="PIRSR000097-2"/>
    </source>
</evidence>
<keyword evidence="2" id="KW-0521">NADP</keyword>
<evidence type="ECO:0000256" key="2">
    <source>
        <dbReference type="ARBA" id="ARBA00022857"/>
    </source>
</evidence>
<sequence length="280" mass="32086">MKELTLNNGVKIPQLGFGTWKLEDGKEAYEAVEAALKAGYRHIDTAQVYQNERSVGQAIKDSGIDRNDLFVTTKSWNTHQTYDDVMAAFEESLEKLQMDYVDLFLLHWPTPVDTRQGDAWKEINAERWRALEELYRSNKVRAIGISNFMEKHIEVLNATATVKPMVNQVLLAPGETQSDLVAYCQEQGMVMEAYSPFGSGDLFSHPEIEKLTEKYHKSASQIMLRWSLQHDFVPLPRSSNPAHIQDNLNVFDFELSVEDMKHLDELVSETKQRDPESVDF</sequence>
<feature type="binding site" evidence="5">
    <location>
        <position position="107"/>
    </location>
    <ligand>
        <name>substrate</name>
    </ligand>
</feature>
<evidence type="ECO:0000256" key="1">
    <source>
        <dbReference type="ARBA" id="ARBA00007905"/>
    </source>
</evidence>
<dbReference type="PANTHER" id="PTHR43827">
    <property type="entry name" value="2,5-DIKETO-D-GLUCONIC ACID REDUCTASE"/>
    <property type="match status" value="1"/>
</dbReference>
<dbReference type="SUPFAM" id="SSF51430">
    <property type="entry name" value="NAD(P)-linked oxidoreductase"/>
    <property type="match status" value="1"/>
</dbReference>
<evidence type="ECO:0000256" key="3">
    <source>
        <dbReference type="ARBA" id="ARBA00023002"/>
    </source>
</evidence>
<proteinExistence type="inferred from homology"/>
<evidence type="ECO:0000313" key="8">
    <source>
        <dbReference type="EMBL" id="PMC58722.1"/>
    </source>
</evidence>
<dbReference type="Pfam" id="PF00248">
    <property type="entry name" value="Aldo_ket_red"/>
    <property type="match status" value="1"/>
</dbReference>
<dbReference type="CDD" id="cd19071">
    <property type="entry name" value="AKR_AKR1-5-like"/>
    <property type="match status" value="1"/>
</dbReference>
<evidence type="ECO:0000259" key="7">
    <source>
        <dbReference type="Pfam" id="PF00248"/>
    </source>
</evidence>
<dbReference type="InterPro" id="IPR023210">
    <property type="entry name" value="NADP_OxRdtase_dom"/>
</dbReference>
<dbReference type="PROSITE" id="PS00062">
    <property type="entry name" value="ALDOKETO_REDUCTASE_2"/>
    <property type="match status" value="1"/>
</dbReference>
<comment type="similarity">
    <text evidence="1">Belongs to the aldo/keto reductase family.</text>
</comment>
<dbReference type="InterPro" id="IPR018170">
    <property type="entry name" value="Aldo/ket_reductase_CS"/>
</dbReference>
<dbReference type="FunFam" id="3.20.20.100:FF:000015">
    <property type="entry name" value="Oxidoreductase, aldo/keto reductase family"/>
    <property type="match status" value="1"/>
</dbReference>
<reference evidence="8 9" key="1">
    <citation type="submission" date="2017-09" db="EMBL/GenBank/DDBJ databases">
        <title>Bacterial strain isolated from the female urinary microbiota.</title>
        <authorList>
            <person name="Thomas-White K."/>
            <person name="Kumar N."/>
            <person name="Forster S."/>
            <person name="Putonti C."/>
            <person name="Lawley T."/>
            <person name="Wolfe A.J."/>
        </authorList>
    </citation>
    <scope>NUCLEOTIDE SEQUENCE [LARGE SCALE GENOMIC DNA]</scope>
    <source>
        <strain evidence="8 9">UMB0852</strain>
    </source>
</reference>
<accession>A0A1G8IJ50</accession>
<dbReference type="STRING" id="84521.SAMN04487994_100138"/>
<dbReference type="OrthoDB" id="9804790at2"/>
<dbReference type="PROSITE" id="PS00798">
    <property type="entry name" value="ALDOKETO_REDUCTASE_1"/>
    <property type="match status" value="1"/>
</dbReference>
<evidence type="ECO:0000313" key="9">
    <source>
        <dbReference type="Proteomes" id="UP000235682"/>
    </source>
</evidence>
<comment type="caution">
    <text evidence="8">The sequence shown here is derived from an EMBL/GenBank/DDBJ whole genome shotgun (WGS) entry which is preliminary data.</text>
</comment>
<dbReference type="GO" id="GO:0016616">
    <property type="term" value="F:oxidoreductase activity, acting on the CH-OH group of donors, NAD or NADP as acceptor"/>
    <property type="evidence" value="ECO:0007669"/>
    <property type="project" value="UniProtKB-ARBA"/>
</dbReference>
<dbReference type="EMBL" id="PNHE01000007">
    <property type="protein sequence ID" value="PMC58722.1"/>
    <property type="molecule type" value="Genomic_DNA"/>
</dbReference>
<feature type="active site" description="Proton donor" evidence="4">
    <location>
        <position position="49"/>
    </location>
</feature>
<name>A0A1G8IJ50_9LACT</name>
<dbReference type="InterPro" id="IPR036812">
    <property type="entry name" value="NAD(P)_OxRdtase_dom_sf"/>
</dbReference>
<dbReference type="PRINTS" id="PR00069">
    <property type="entry name" value="ALDKETRDTASE"/>
</dbReference>